<evidence type="ECO:0000256" key="4">
    <source>
        <dbReference type="ARBA" id="ARBA00022989"/>
    </source>
</evidence>
<keyword evidence="3 6" id="KW-0812">Transmembrane</keyword>
<dbReference type="InterPro" id="IPR015414">
    <property type="entry name" value="TMEM64"/>
</dbReference>
<feature type="transmembrane region" description="Helical" evidence="6">
    <location>
        <begin position="76"/>
        <end position="101"/>
    </location>
</feature>
<dbReference type="InterPro" id="IPR032816">
    <property type="entry name" value="VTT_dom"/>
</dbReference>
<dbReference type="Pfam" id="PF09335">
    <property type="entry name" value="VTT_dom"/>
    <property type="match status" value="1"/>
</dbReference>
<evidence type="ECO:0000313" key="8">
    <source>
        <dbReference type="EMBL" id="QCI59507.2"/>
    </source>
</evidence>
<dbReference type="AlphaFoldDB" id="A0A856I048"/>
<accession>A0A856I048</accession>
<proteinExistence type="inferred from homology"/>
<evidence type="ECO:0000256" key="1">
    <source>
        <dbReference type="ARBA" id="ARBA00004651"/>
    </source>
</evidence>
<feature type="transmembrane region" description="Helical" evidence="6">
    <location>
        <begin position="192"/>
        <end position="213"/>
    </location>
</feature>
<comment type="similarity">
    <text evidence="6">Belongs to the TVP38/TMEM64 family.</text>
</comment>
<evidence type="ECO:0000256" key="3">
    <source>
        <dbReference type="ARBA" id="ARBA00022692"/>
    </source>
</evidence>
<dbReference type="Proteomes" id="UP000298642">
    <property type="component" value="Chromosome"/>
</dbReference>
<evidence type="ECO:0000256" key="2">
    <source>
        <dbReference type="ARBA" id="ARBA00022475"/>
    </source>
</evidence>
<protein>
    <recommendedName>
        <fullName evidence="6">TVP38/TMEM64 family membrane protein</fullName>
    </recommendedName>
</protein>
<keyword evidence="9" id="KW-1185">Reference proteome</keyword>
<dbReference type="KEGG" id="obj:EIO64_10015"/>
<comment type="caution">
    <text evidence="6">Lacks conserved residue(s) required for the propagation of feature annotation.</text>
</comment>
<dbReference type="EMBL" id="CP034413">
    <property type="protein sequence ID" value="QCI59507.2"/>
    <property type="molecule type" value="Genomic_DNA"/>
</dbReference>
<dbReference type="PANTHER" id="PTHR12677">
    <property type="entry name" value="GOLGI APPARATUS MEMBRANE PROTEIN TVP38-RELATED"/>
    <property type="match status" value="1"/>
</dbReference>
<gene>
    <name evidence="8" type="ORF">EIO64_10015</name>
</gene>
<evidence type="ECO:0000313" key="9">
    <source>
        <dbReference type="Proteomes" id="UP000298642"/>
    </source>
</evidence>
<comment type="subcellular location">
    <subcellularLocation>
        <location evidence="1 6">Cell membrane</location>
        <topology evidence="1 6">Multi-pass membrane protein</topology>
    </subcellularLocation>
</comment>
<dbReference type="PANTHER" id="PTHR12677:SF59">
    <property type="entry name" value="GOLGI APPARATUS MEMBRANE PROTEIN TVP38-RELATED"/>
    <property type="match status" value="1"/>
</dbReference>
<name>A0A856I048_9FIRM</name>
<feature type="transmembrane region" description="Helical" evidence="6">
    <location>
        <begin position="46"/>
        <end position="70"/>
    </location>
</feature>
<reference evidence="9" key="1">
    <citation type="submission" date="2018-12" db="EMBL/GenBank/DDBJ databases">
        <title>Dusodibacter welbiota gen. nov., sp. nov., isolated from human faeces and emended description of the Oscillibacter genus.</title>
        <authorList>
            <person name="Le Roy T."/>
            <person name="Van der Smissen P."/>
            <person name="Delzenne N."/>
            <person name="Muccioli G."/>
            <person name="Collet J.F."/>
            <person name="Cani P.D."/>
        </authorList>
    </citation>
    <scope>NUCLEOTIDE SEQUENCE [LARGE SCALE GENOMIC DNA]</scope>
    <source>
        <strain evidence="9">J115</strain>
    </source>
</reference>
<evidence type="ECO:0000259" key="7">
    <source>
        <dbReference type="Pfam" id="PF09335"/>
    </source>
</evidence>
<dbReference type="RefSeq" id="WP_036636562.1">
    <property type="nucleotide sequence ID" value="NZ_CAUWCU010000051.1"/>
</dbReference>
<evidence type="ECO:0000256" key="6">
    <source>
        <dbReference type="RuleBase" id="RU366058"/>
    </source>
</evidence>
<keyword evidence="4 6" id="KW-1133">Transmembrane helix</keyword>
<dbReference type="GO" id="GO:0005886">
    <property type="term" value="C:plasma membrane"/>
    <property type="evidence" value="ECO:0007669"/>
    <property type="project" value="UniProtKB-SubCell"/>
</dbReference>
<evidence type="ECO:0000256" key="5">
    <source>
        <dbReference type="ARBA" id="ARBA00023136"/>
    </source>
</evidence>
<keyword evidence="5 6" id="KW-0472">Membrane</keyword>
<keyword evidence="2 6" id="KW-1003">Cell membrane</keyword>
<sequence>MEKHAFHVWRYGAPLLVLAAGAAALWPFRHQLTAEAIAAFSPRQTVLAASFLVGLYALKSLSVCFPMSALTAAGGLLFPFPLALAVNLCGTGVAQTIPFFLGRREQGGLEALAERIPRVAGVCRAQAENPWLSVFLLRLAGASPGDVVSLYLGASGTPYGTYLSAGLLGGLPRIACATVLGGALWQPGSGRFWLSLAAGGALTALSGVIWLLWRRRRRA</sequence>
<feature type="transmembrane region" description="Helical" evidence="6">
    <location>
        <begin position="6"/>
        <end position="26"/>
    </location>
</feature>
<organism evidence="8 9">
    <name type="scientific">Dysosmobacter welbionis</name>
    <dbReference type="NCBI Taxonomy" id="2093857"/>
    <lineage>
        <taxon>Bacteria</taxon>
        <taxon>Bacillati</taxon>
        <taxon>Bacillota</taxon>
        <taxon>Clostridia</taxon>
        <taxon>Eubacteriales</taxon>
        <taxon>Oscillospiraceae</taxon>
        <taxon>Dysosmobacter</taxon>
    </lineage>
</organism>
<feature type="domain" description="VTT" evidence="7">
    <location>
        <begin position="65"/>
        <end position="181"/>
    </location>
</feature>